<dbReference type="AlphaFoldDB" id="L0A6T7"/>
<protein>
    <submittedName>
        <fullName evidence="2">PRC-barrel protein</fullName>
    </submittedName>
</protein>
<evidence type="ECO:0000313" key="3">
    <source>
        <dbReference type="Proteomes" id="UP000010467"/>
    </source>
</evidence>
<dbReference type="RefSeq" id="WP_015231452.1">
    <property type="nucleotide sequence ID" value="NC_019789.1"/>
</dbReference>
<keyword evidence="2" id="KW-0614">Plasmid</keyword>
<geneLocation type="plasmid" evidence="2 3">
    <name>pDEIPE01</name>
</geneLocation>
<dbReference type="SUPFAM" id="SSF50346">
    <property type="entry name" value="PRC-barrel domain"/>
    <property type="match status" value="1"/>
</dbReference>
<sequence length="135" mass="14889">MHSSRSGIPQRQTARHPEQPSAPPAGLKTLSGCNVKDAAPLLGWLFRRVYDRHGCIIGGVTEVLIDASLDARWLEVSEQLAVNLGQRRFLIPVEWVADQHEDQVFLHVGHHDLTARQTPEDAAFVHSPNNSLSGS</sequence>
<dbReference type="PATRIC" id="fig|937777.3.peg.4216"/>
<feature type="region of interest" description="Disordered" evidence="1">
    <location>
        <begin position="1"/>
        <end position="28"/>
    </location>
</feature>
<name>L0A6T7_DEIPD</name>
<proteinExistence type="predicted"/>
<dbReference type="InterPro" id="IPR011033">
    <property type="entry name" value="PRC_barrel-like_sf"/>
</dbReference>
<dbReference type="HOGENOM" id="CLU_1882333_0_0_0"/>
<keyword evidence="3" id="KW-1185">Reference proteome</keyword>
<accession>L0A6T7</accession>
<dbReference type="OrthoDB" id="286778at2"/>
<feature type="compositionally biased region" description="Polar residues" evidence="1">
    <location>
        <begin position="1"/>
        <end position="12"/>
    </location>
</feature>
<reference evidence="3" key="1">
    <citation type="submission" date="2012-03" db="EMBL/GenBank/DDBJ databases">
        <title>Complete sequence of plasmid 1 of Deinococcus peraridilitoris DSM 19664.</title>
        <authorList>
            <person name="Lucas S."/>
            <person name="Copeland A."/>
            <person name="Lapidus A."/>
            <person name="Glavina del Rio T."/>
            <person name="Dalin E."/>
            <person name="Tice H."/>
            <person name="Bruce D."/>
            <person name="Goodwin L."/>
            <person name="Pitluck S."/>
            <person name="Peters L."/>
            <person name="Mikhailova N."/>
            <person name="Lu M."/>
            <person name="Kyrpides N."/>
            <person name="Mavromatis K."/>
            <person name="Ivanova N."/>
            <person name="Brettin T."/>
            <person name="Detter J.C."/>
            <person name="Han C."/>
            <person name="Larimer F."/>
            <person name="Land M."/>
            <person name="Hauser L."/>
            <person name="Markowitz V."/>
            <person name="Cheng J.-F."/>
            <person name="Hugenholtz P."/>
            <person name="Woyke T."/>
            <person name="Wu D."/>
            <person name="Pukall R."/>
            <person name="Steenblock K."/>
            <person name="Brambilla E."/>
            <person name="Klenk H.-P."/>
            <person name="Eisen J.A."/>
        </authorList>
    </citation>
    <scope>NUCLEOTIDE SEQUENCE [LARGE SCALE GENOMIC DNA]</scope>
    <source>
        <strain evidence="3">DSM 19664 / LMG 22246 / CIP 109416 / KR-200</strain>
        <plasmid evidence="3">Plasmid pDEIPE01</plasmid>
    </source>
</reference>
<dbReference type="KEGG" id="dpd:Deipe_4187"/>
<evidence type="ECO:0000313" key="2">
    <source>
        <dbReference type="EMBL" id="AFZ69551.1"/>
    </source>
</evidence>
<evidence type="ECO:0000256" key="1">
    <source>
        <dbReference type="SAM" id="MobiDB-lite"/>
    </source>
</evidence>
<dbReference type="Proteomes" id="UP000010467">
    <property type="component" value="Plasmid pDEIPE01"/>
</dbReference>
<gene>
    <name evidence="2" type="ordered locus">Deipe_4187</name>
</gene>
<dbReference type="EMBL" id="CP003383">
    <property type="protein sequence ID" value="AFZ69551.1"/>
    <property type="molecule type" value="Genomic_DNA"/>
</dbReference>
<organism evidence="2 3">
    <name type="scientific">Deinococcus peraridilitoris (strain DSM 19664 / LMG 22246 / CIP 109416 / KR-200)</name>
    <dbReference type="NCBI Taxonomy" id="937777"/>
    <lineage>
        <taxon>Bacteria</taxon>
        <taxon>Thermotogati</taxon>
        <taxon>Deinococcota</taxon>
        <taxon>Deinococci</taxon>
        <taxon>Deinococcales</taxon>
        <taxon>Deinococcaceae</taxon>
        <taxon>Deinococcus</taxon>
    </lineage>
</organism>